<dbReference type="CTD" id="51454"/>
<dbReference type="RefSeq" id="XP_034288428.1">
    <property type="nucleotide sequence ID" value="XM_034432537.2"/>
</dbReference>
<gene>
    <name evidence="3" type="primary">GULP1</name>
</gene>
<organism evidence="2 3">
    <name type="scientific">Pantherophis guttatus</name>
    <name type="common">Corn snake</name>
    <name type="synonym">Elaphe guttata</name>
    <dbReference type="NCBI Taxonomy" id="94885"/>
    <lineage>
        <taxon>Eukaryota</taxon>
        <taxon>Metazoa</taxon>
        <taxon>Chordata</taxon>
        <taxon>Craniata</taxon>
        <taxon>Vertebrata</taxon>
        <taxon>Euteleostomi</taxon>
        <taxon>Lepidosauria</taxon>
        <taxon>Squamata</taxon>
        <taxon>Bifurcata</taxon>
        <taxon>Unidentata</taxon>
        <taxon>Episquamata</taxon>
        <taxon>Toxicofera</taxon>
        <taxon>Serpentes</taxon>
        <taxon>Colubroidea</taxon>
        <taxon>Colubridae</taxon>
        <taxon>Colubrinae</taxon>
        <taxon>Pantherophis</taxon>
    </lineage>
</organism>
<feature type="compositionally biased region" description="Basic and acidic residues" evidence="1">
    <location>
        <begin position="102"/>
        <end position="118"/>
    </location>
</feature>
<sequence>MNRAFSRKKDKTWMHTPEALSKHYIPYNAKAGSVTPKSPSTDIFDMVPFSPISPKPSTPTRNGTQPPPVPSRSSEIKRDLFGAEPFDPFSCGAGDFPPDIQSKLDEMQRQRWRGSKWD</sequence>
<dbReference type="KEGG" id="pgut:117674488"/>
<proteinExistence type="predicted"/>
<accession>A0A6P9CWX2</accession>
<dbReference type="AlphaFoldDB" id="A0A6P9CWX2"/>
<dbReference type="OrthoDB" id="10057585at2759"/>
<evidence type="ECO:0000313" key="2">
    <source>
        <dbReference type="Proteomes" id="UP001652622"/>
    </source>
</evidence>
<feature type="region of interest" description="Disordered" evidence="1">
    <location>
        <begin position="45"/>
        <end position="118"/>
    </location>
</feature>
<evidence type="ECO:0000256" key="1">
    <source>
        <dbReference type="SAM" id="MobiDB-lite"/>
    </source>
</evidence>
<name>A0A6P9CWX2_PANGU</name>
<reference evidence="3" key="1">
    <citation type="submission" date="2025-08" db="UniProtKB">
        <authorList>
            <consortium name="RefSeq"/>
        </authorList>
    </citation>
    <scope>IDENTIFICATION</scope>
    <source>
        <tissue evidence="3">Blood</tissue>
    </source>
</reference>
<dbReference type="GeneID" id="117674488"/>
<dbReference type="Proteomes" id="UP001652622">
    <property type="component" value="Unplaced"/>
</dbReference>
<evidence type="ECO:0000313" key="3">
    <source>
        <dbReference type="RefSeq" id="XP_034288428.1"/>
    </source>
</evidence>
<dbReference type="InParanoid" id="A0A6P9CWX2"/>
<keyword evidence="2" id="KW-1185">Reference proteome</keyword>
<protein>
    <submittedName>
        <fullName evidence="3">PTB domain-containing engulfment adapter protein 1</fullName>
    </submittedName>
</protein>